<keyword evidence="2" id="KW-0313">Glucose metabolism</keyword>
<accession>A0ABR7MK19</accession>
<dbReference type="PROSITE" id="PS51318">
    <property type="entry name" value="TAT"/>
    <property type="match status" value="1"/>
</dbReference>
<dbReference type="EMBL" id="JACSCY010000007">
    <property type="protein sequence ID" value="MBC6611424.1"/>
    <property type="molecule type" value="Genomic_DNA"/>
</dbReference>
<dbReference type="PANTHER" id="PTHR30344:SF1">
    <property type="entry name" value="6-PHOSPHOGLUCONOLACTONASE"/>
    <property type="match status" value="1"/>
</dbReference>
<feature type="chain" id="PRO_5046855357" evidence="3">
    <location>
        <begin position="31"/>
        <end position="393"/>
    </location>
</feature>
<dbReference type="InterPro" id="IPR011048">
    <property type="entry name" value="Haem_d1_sf"/>
</dbReference>
<comment type="similarity">
    <text evidence="1">Belongs to the cycloisomerase 2 family.</text>
</comment>
<dbReference type="InterPro" id="IPR015943">
    <property type="entry name" value="WD40/YVTN_repeat-like_dom_sf"/>
</dbReference>
<name>A0ABR7MK19_9BACT</name>
<protein>
    <submittedName>
        <fullName evidence="4">Lactonase family protein</fullName>
    </submittedName>
</protein>
<evidence type="ECO:0000256" key="1">
    <source>
        <dbReference type="ARBA" id="ARBA00005564"/>
    </source>
</evidence>
<gene>
    <name evidence="4" type="ORF">H8B15_10845</name>
</gene>
<keyword evidence="2" id="KW-0119">Carbohydrate metabolism</keyword>
<evidence type="ECO:0000256" key="3">
    <source>
        <dbReference type="SAM" id="SignalP"/>
    </source>
</evidence>
<feature type="signal peptide" evidence="3">
    <location>
        <begin position="1"/>
        <end position="30"/>
    </location>
</feature>
<reference evidence="4 5" key="1">
    <citation type="submission" date="2020-08" db="EMBL/GenBank/DDBJ databases">
        <title>Hymenobacter sp.</title>
        <authorList>
            <person name="Kim M.K."/>
        </authorList>
    </citation>
    <scope>NUCLEOTIDE SEQUENCE [LARGE SCALE GENOMIC DNA]</scope>
    <source>
        <strain evidence="4 5">BT507</strain>
    </source>
</reference>
<dbReference type="Gene3D" id="2.130.10.10">
    <property type="entry name" value="YVTN repeat-like/Quinoprotein amine dehydrogenase"/>
    <property type="match status" value="1"/>
</dbReference>
<dbReference type="InterPro" id="IPR050282">
    <property type="entry name" value="Cycloisomerase_2"/>
</dbReference>
<sequence length="393" mass="42270">MSLPPFSASRRHFLRTAGLGLVGLPLLSCAASLPGAAADEQLLYVGTNAGAEAESLFLYRLNAITGALTRVRGYRAGANPTYLTLDKKRRYLYAVNETTEYEGQASGGVSAFALPRRPTEGDLTLLSRQPSRGGSPCYISLDAPEKLVLVANYVGGNVAALPVLPNGGVGPATLFDQHQGKGPHPNQTTPHAHCFLPDPAGRFAFSVDLGTDTVYGYALADARQGQLRPTVAFRTKPGTGPRHLIFTPDGRRAYLISELNSTMTVLAYDAAQGTFQEIEVVSTLPADFTGESYCADVHLSPDGRFLYGSNRGHNSIVVFAVDQSTGRLKPIQYEPVLGNWPRQFTLTPDGRMLLVANQRSNNIVSFRIDKSTGRLTPTGQSAEVPTPMCLVMR</sequence>
<dbReference type="InterPro" id="IPR019405">
    <property type="entry name" value="Lactonase_7-beta_prop"/>
</dbReference>
<proteinExistence type="inferred from homology"/>
<dbReference type="SUPFAM" id="SSF51004">
    <property type="entry name" value="C-terminal (heme d1) domain of cytochrome cd1-nitrite reductase"/>
    <property type="match status" value="1"/>
</dbReference>
<evidence type="ECO:0000256" key="2">
    <source>
        <dbReference type="ARBA" id="ARBA00022526"/>
    </source>
</evidence>
<dbReference type="InterPro" id="IPR006311">
    <property type="entry name" value="TAT_signal"/>
</dbReference>
<evidence type="ECO:0000313" key="5">
    <source>
        <dbReference type="Proteomes" id="UP000622017"/>
    </source>
</evidence>
<dbReference type="Proteomes" id="UP000622017">
    <property type="component" value="Unassembled WGS sequence"/>
</dbReference>
<comment type="caution">
    <text evidence="4">The sequence shown here is derived from an EMBL/GenBank/DDBJ whole genome shotgun (WGS) entry which is preliminary data.</text>
</comment>
<keyword evidence="5" id="KW-1185">Reference proteome</keyword>
<organism evidence="4 5">
    <name type="scientific">Hymenobacter citatus</name>
    <dbReference type="NCBI Taxonomy" id="2763506"/>
    <lineage>
        <taxon>Bacteria</taxon>
        <taxon>Pseudomonadati</taxon>
        <taxon>Bacteroidota</taxon>
        <taxon>Cytophagia</taxon>
        <taxon>Cytophagales</taxon>
        <taxon>Hymenobacteraceae</taxon>
        <taxon>Hymenobacter</taxon>
    </lineage>
</organism>
<dbReference type="PANTHER" id="PTHR30344">
    <property type="entry name" value="6-PHOSPHOGLUCONOLACTONASE-RELATED"/>
    <property type="match status" value="1"/>
</dbReference>
<evidence type="ECO:0000313" key="4">
    <source>
        <dbReference type="EMBL" id="MBC6611424.1"/>
    </source>
</evidence>
<dbReference type="Pfam" id="PF10282">
    <property type="entry name" value="Lactonase"/>
    <property type="match status" value="1"/>
</dbReference>
<dbReference type="RefSeq" id="WP_187319709.1">
    <property type="nucleotide sequence ID" value="NZ_JACSCY010000007.1"/>
</dbReference>
<keyword evidence="3" id="KW-0732">Signal</keyword>